<keyword evidence="3" id="KW-1185">Reference proteome</keyword>
<feature type="domain" description="RING-type" evidence="1">
    <location>
        <begin position="218"/>
        <end position="259"/>
    </location>
</feature>
<gene>
    <name evidence="2" type="ORF">SteCoe_14753</name>
</gene>
<evidence type="ECO:0000313" key="2">
    <source>
        <dbReference type="EMBL" id="OMJ84198.1"/>
    </source>
</evidence>
<dbReference type="Proteomes" id="UP000187209">
    <property type="component" value="Unassembled WGS sequence"/>
</dbReference>
<name>A0A1R2C597_9CILI</name>
<feature type="domain" description="RING-type" evidence="1">
    <location>
        <begin position="344"/>
        <end position="382"/>
    </location>
</feature>
<proteinExistence type="predicted"/>
<reference evidence="2 3" key="1">
    <citation type="submission" date="2016-11" db="EMBL/GenBank/DDBJ databases">
        <title>The macronuclear genome of Stentor coeruleus: a giant cell with tiny introns.</title>
        <authorList>
            <person name="Slabodnick M."/>
            <person name="Ruby J.G."/>
            <person name="Reiff S.B."/>
            <person name="Swart E.C."/>
            <person name="Gosai S."/>
            <person name="Prabakaran S."/>
            <person name="Witkowska E."/>
            <person name="Larue G.E."/>
            <person name="Fisher S."/>
            <person name="Freeman R.M."/>
            <person name="Gunawardena J."/>
            <person name="Chu W."/>
            <person name="Stover N.A."/>
            <person name="Gregory B.D."/>
            <person name="Nowacki M."/>
            <person name="Derisi J."/>
            <person name="Roy S.W."/>
            <person name="Marshall W.F."/>
            <person name="Sood P."/>
        </authorList>
    </citation>
    <scope>NUCLEOTIDE SEQUENCE [LARGE SCALE GENOMIC DNA]</scope>
    <source>
        <strain evidence="2">WM001</strain>
    </source>
</reference>
<dbReference type="EMBL" id="MPUH01000277">
    <property type="protein sequence ID" value="OMJ84198.1"/>
    <property type="molecule type" value="Genomic_DNA"/>
</dbReference>
<dbReference type="SMART" id="SM00184">
    <property type="entry name" value="RING"/>
    <property type="match status" value="3"/>
</dbReference>
<comment type="caution">
    <text evidence="2">The sequence shown here is derived from an EMBL/GenBank/DDBJ whole genome shotgun (WGS) entry which is preliminary data.</text>
</comment>
<evidence type="ECO:0000313" key="3">
    <source>
        <dbReference type="Proteomes" id="UP000187209"/>
    </source>
</evidence>
<dbReference type="InterPro" id="IPR001841">
    <property type="entry name" value="Znf_RING"/>
</dbReference>
<feature type="domain" description="RING-type" evidence="1">
    <location>
        <begin position="390"/>
        <end position="435"/>
    </location>
</feature>
<sequence>MSELCSSCKRKKSIYELKIPGDCLEHVFCIMCYDSQSKYKFIEISTCINCNDFFKPHSLSRNYNCTYCFESSNLLENICQSHRICKMCVSKPCNKKIKSCYNCLEQWENTCCNCFKYLKSRVLYCPKNMAHRLCSDCFNQDFIACQECLNRNIPLQKSCFVCQNTFNIFYKSKCKQHTFCVNCLSILLDIRYSELYLSFYHCGSCIKSIQNLYYEDYCSLCLGKSNLFKIFPCPNNHHFCEVCLTRKKDIIPDLRCIHCIEYFNPPYKLPYCILCSKPRKNHKTLICNHHYACYYCLKNISSKNIDLYLKLLRCRDCAKSIEQIFKNKDLNLIRILSSQENNCCVVCNDEISIMKNCLNHKICIKCYAKRSQGIQNLNCPQCSEIICLLCCGCYKINENKVLLYLNLSCNQSHKYCENCFTNYKISALSEKCEFCLKMYEFKSNKDCIFCKKIIKNNLRYTCEFHCMCEKCSSFLNDDNKTIYSSVLNCKECKNAINHTLFPKKVYSCEESNEIIEEIKIPINELGVKNVSDIENQKTETSLTNEKNLRNQNFIPYKNNDISNATYNNQSCHREIIDYKDCKNIVADYNINISLSLTQSTRNMNYFLAEKGKKYDEDSMGNSVNPIDTRQKYKCCCREQIYKMECGHSLCSFCLEECFKKSYQTFIEHIINRRLDTLNSEIGGINCFYPECYSKMLFPFSLYYEIAKKVAQLYRIEEAFIKHYELYFEGIKYKFENFQCCGYITGYIYERNCMWCAKISNLGKNLNILSLSGN</sequence>
<accession>A0A1R2C597</accession>
<evidence type="ECO:0000259" key="1">
    <source>
        <dbReference type="SMART" id="SM00184"/>
    </source>
</evidence>
<organism evidence="2 3">
    <name type="scientific">Stentor coeruleus</name>
    <dbReference type="NCBI Taxonomy" id="5963"/>
    <lineage>
        <taxon>Eukaryota</taxon>
        <taxon>Sar</taxon>
        <taxon>Alveolata</taxon>
        <taxon>Ciliophora</taxon>
        <taxon>Postciliodesmatophora</taxon>
        <taxon>Heterotrichea</taxon>
        <taxon>Heterotrichida</taxon>
        <taxon>Stentoridae</taxon>
        <taxon>Stentor</taxon>
    </lineage>
</organism>
<protein>
    <recommendedName>
        <fullName evidence="1">RING-type domain-containing protein</fullName>
    </recommendedName>
</protein>
<dbReference type="AlphaFoldDB" id="A0A1R2C597"/>